<name>A0A218MLN3_9VIRU</name>
<reference evidence="1" key="2">
    <citation type="journal article" date="2017" name="Nat. Commun.">
        <title>Single-virus genomics reveals hidden cosmopolitan and abundant viruses.</title>
        <authorList>
            <person name="Martinez-Hernandez F."/>
            <person name="Fornas O."/>
            <person name="Lluesma Gomez M."/>
            <person name="Bolduc B."/>
            <person name="de la Cruz Pena M.J."/>
            <person name="Martinez J.M."/>
            <person name="Anton J."/>
            <person name="Gasol J.M."/>
            <person name="Rosselli R."/>
            <person name="Rodriguez-Valera F."/>
            <person name="Sullivan M.B."/>
            <person name="Acinas S.G."/>
            <person name="Martinez-Garcia M."/>
        </authorList>
    </citation>
    <scope>NUCLEOTIDE SEQUENCE</scope>
</reference>
<evidence type="ECO:0000313" key="1">
    <source>
        <dbReference type="EMBL" id="ASF00187.1"/>
    </source>
</evidence>
<accession>A0A218MLN3</accession>
<dbReference type="PROSITE" id="PS51257">
    <property type="entry name" value="PROKAR_LIPOPROTEIN"/>
    <property type="match status" value="1"/>
</dbReference>
<organism evidence="1">
    <name type="scientific">uncultured virus</name>
    <dbReference type="NCBI Taxonomy" id="340016"/>
    <lineage>
        <taxon>Viruses</taxon>
        <taxon>environmental samples</taxon>
    </lineage>
</organism>
<sequence length="75" mass="8520">MKYATLIILFILTGCSTTKSSNTSATWYCLNKAFEYEDKCNCTLYPKGVTKEIYCDTWANLTLQGYNVKLEIPTS</sequence>
<reference evidence="1" key="1">
    <citation type="submission" date="2016-10" db="EMBL/GenBank/DDBJ databases">
        <authorList>
            <person name="Varghese N."/>
        </authorList>
    </citation>
    <scope>NUCLEOTIDE SEQUENCE</scope>
</reference>
<evidence type="ECO:0008006" key="2">
    <source>
        <dbReference type="Google" id="ProtNLM"/>
    </source>
</evidence>
<protein>
    <recommendedName>
        <fullName evidence="2">Lipoprotein</fullName>
    </recommendedName>
</protein>
<dbReference type="EMBL" id="KY052818">
    <property type="protein sequence ID" value="ASF00187.1"/>
    <property type="molecule type" value="Genomic_DNA"/>
</dbReference>
<proteinExistence type="predicted"/>